<protein>
    <recommendedName>
        <fullName evidence="3">Restriction endonuclease type IV Mrr domain-containing protein</fullName>
    </recommendedName>
</protein>
<dbReference type="RefSeq" id="WP_413271989.1">
    <property type="nucleotide sequence ID" value="NZ_JBHFNQ010000143.1"/>
</dbReference>
<organism evidence="1 2">
    <name type="scientific">Floridaenema aerugineum BLCC-F46</name>
    <dbReference type="NCBI Taxonomy" id="3153654"/>
    <lineage>
        <taxon>Bacteria</taxon>
        <taxon>Bacillati</taxon>
        <taxon>Cyanobacteriota</taxon>
        <taxon>Cyanophyceae</taxon>
        <taxon>Oscillatoriophycideae</taxon>
        <taxon>Aerosakkonematales</taxon>
        <taxon>Aerosakkonemataceae</taxon>
        <taxon>Floridanema</taxon>
        <taxon>Floridanema aerugineum</taxon>
    </lineage>
</organism>
<evidence type="ECO:0008006" key="3">
    <source>
        <dbReference type="Google" id="ProtNLM"/>
    </source>
</evidence>
<dbReference type="EMBL" id="JBHFNQ010000143">
    <property type="protein sequence ID" value="MFB2878936.1"/>
    <property type="molecule type" value="Genomic_DNA"/>
</dbReference>
<comment type="caution">
    <text evidence="1">The sequence shown here is derived from an EMBL/GenBank/DDBJ whole genome shotgun (WGS) entry which is preliminary data.</text>
</comment>
<evidence type="ECO:0000313" key="1">
    <source>
        <dbReference type="EMBL" id="MFB2878936.1"/>
    </source>
</evidence>
<proteinExistence type="predicted"/>
<accession>A0ABV4X9G7</accession>
<evidence type="ECO:0000313" key="2">
    <source>
        <dbReference type="Proteomes" id="UP001576774"/>
    </source>
</evidence>
<reference evidence="1 2" key="1">
    <citation type="submission" date="2024-09" db="EMBL/GenBank/DDBJ databases">
        <title>Floridaenema gen nov. (Aerosakkonemataceae, Aerosakkonematales ord. nov., Cyanobacteria) from benthic tropical and subtropical fresh waters, with the description of four new species.</title>
        <authorList>
            <person name="Moretto J.A."/>
            <person name="Berthold D.E."/>
            <person name="Lefler F.W."/>
            <person name="Huang I.-S."/>
            <person name="Laughinghouse H. IV."/>
        </authorList>
    </citation>
    <scope>NUCLEOTIDE SEQUENCE [LARGE SCALE GENOMIC DNA]</scope>
    <source>
        <strain evidence="1 2">BLCC-F46</strain>
    </source>
</reference>
<keyword evidence="2" id="KW-1185">Reference proteome</keyword>
<dbReference type="Proteomes" id="UP001576774">
    <property type="component" value="Unassembled WGS sequence"/>
</dbReference>
<name>A0ABV4X9G7_9CYAN</name>
<sequence>MDECYIEVKAWTTKKIDSTKAKEIRDKNSVAGVVTTGGITKPAKEVFDEADIAYVEYFPEEELMQPEAEEKG</sequence>
<gene>
    <name evidence="1" type="ORF">ACE1CC_18960</name>
</gene>